<dbReference type="AlphaFoldDB" id="A0A3S4K270"/>
<dbReference type="Pfam" id="PF05926">
    <property type="entry name" value="Phage_GPL"/>
    <property type="match status" value="1"/>
</dbReference>
<dbReference type="InterPro" id="IPR009225">
    <property type="entry name" value="Phage_head_completion_GpL"/>
</dbReference>
<evidence type="ECO:0000313" key="2">
    <source>
        <dbReference type="EMBL" id="VEA75603.1"/>
    </source>
</evidence>
<proteinExistence type="predicted"/>
<reference evidence="2 3" key="1">
    <citation type="submission" date="2018-12" db="EMBL/GenBank/DDBJ databases">
        <authorList>
            <consortium name="Pathogen Informatics"/>
        </authorList>
    </citation>
    <scope>NUCLEOTIDE SEQUENCE [LARGE SCALE GENOMIC DNA]</scope>
    <source>
        <strain evidence="2 3">NCTC10047</strain>
    </source>
</reference>
<organism evidence="2 3">
    <name type="scientific">Salmonella enterica subsp. arizonae</name>
    <dbReference type="NCBI Taxonomy" id="59203"/>
    <lineage>
        <taxon>Bacteria</taxon>
        <taxon>Pseudomonadati</taxon>
        <taxon>Pseudomonadota</taxon>
        <taxon>Gammaproteobacteria</taxon>
        <taxon>Enterobacterales</taxon>
        <taxon>Enterobacteriaceae</taxon>
        <taxon>Salmonella</taxon>
    </lineage>
</organism>
<evidence type="ECO:0000256" key="1">
    <source>
        <dbReference type="SAM" id="MobiDB-lite"/>
    </source>
</evidence>
<feature type="region of interest" description="Disordered" evidence="1">
    <location>
        <begin position="167"/>
        <end position="190"/>
    </location>
</feature>
<protein>
    <submittedName>
        <fullName evidence="2">Capsid completion protein</fullName>
    </submittedName>
</protein>
<gene>
    <name evidence="2" type="primary">gpQ</name>
    <name evidence="2" type="ORF">NCTC10047_01442</name>
</gene>
<dbReference type="Proteomes" id="UP000275676">
    <property type="component" value="Chromosome"/>
</dbReference>
<evidence type="ECO:0000313" key="3">
    <source>
        <dbReference type="Proteomes" id="UP000275676"/>
    </source>
</evidence>
<sequence length="190" mass="21044">MTTVILNQPDEPQDVPGVVIPVPETGDAVIKNTFFFPDVDPKRVRELMRLEQTVSDARLRHAIRTGMAETNAELYDYRLRQTAAGFKHLADVPAEEIDGENVRIFHYLSAVTAMATATLYERYRGVEATGKGDKKPTASKPPLMTCGGICAGRSRVCRTNRAASWASSDEGQVDAGRHPRRDLRPVLRAH</sequence>
<accession>A0A3S4K270</accession>
<dbReference type="EMBL" id="LR134156">
    <property type="protein sequence ID" value="VEA75603.1"/>
    <property type="molecule type" value="Genomic_DNA"/>
</dbReference>
<name>A0A3S4K270_SALER</name>